<keyword evidence="3" id="KW-0830">Ubiquinone</keyword>
<sequence length="208" mass="23869">MAINSLWFKWKSLKLPWRKSFLRGVDLNGNTFWEFKDAINIGRMRRIVKADPKMHHADLTLSPQWLQWLRHTRAEAPSVEEQKADLVRQAQLKQLAKIADEKWKAKQSYVDSPILTEAQKRQLASIKGDQRKAPEPRAASPSTSTSQYAAQAARSEDAEKEKEAEGKTEEPEVMLRGEKVDNPFARNRPSAPSETWQPEAWSPAPKRK</sequence>
<feature type="compositionally biased region" description="Basic and acidic residues" evidence="2">
    <location>
        <begin position="154"/>
        <end position="181"/>
    </location>
</feature>
<dbReference type="OrthoDB" id="10255576at2759"/>
<reference evidence="3 4" key="1">
    <citation type="journal article" date="2016" name="Genome Biol. Evol.">
        <title>Divergent and convergent evolution of fungal pathogenicity.</title>
        <authorList>
            <person name="Shang Y."/>
            <person name="Xiao G."/>
            <person name="Zheng P."/>
            <person name="Cen K."/>
            <person name="Zhan S."/>
            <person name="Wang C."/>
        </authorList>
    </citation>
    <scope>NUCLEOTIDE SEQUENCE [LARGE SCALE GENOMIC DNA]</scope>
    <source>
        <strain evidence="3 4">ARSEF 7405</strain>
    </source>
</reference>
<evidence type="ECO:0000313" key="4">
    <source>
        <dbReference type="Proteomes" id="UP000242877"/>
    </source>
</evidence>
<organism evidence="3 4">
    <name type="scientific">Ascosphaera apis ARSEF 7405</name>
    <dbReference type="NCBI Taxonomy" id="392613"/>
    <lineage>
        <taxon>Eukaryota</taxon>
        <taxon>Fungi</taxon>
        <taxon>Dikarya</taxon>
        <taxon>Ascomycota</taxon>
        <taxon>Pezizomycotina</taxon>
        <taxon>Eurotiomycetes</taxon>
        <taxon>Eurotiomycetidae</taxon>
        <taxon>Onygenales</taxon>
        <taxon>Ascosphaeraceae</taxon>
        <taxon>Ascosphaera</taxon>
    </lineage>
</organism>
<dbReference type="GO" id="GO:0032981">
    <property type="term" value="P:mitochondrial respiratory chain complex I assembly"/>
    <property type="evidence" value="ECO:0007669"/>
    <property type="project" value="TreeGrafter"/>
</dbReference>
<gene>
    <name evidence="3" type="ORF">AAP_02248</name>
</gene>
<feature type="region of interest" description="Disordered" evidence="2">
    <location>
        <begin position="122"/>
        <end position="208"/>
    </location>
</feature>
<dbReference type="Pfam" id="PF05071">
    <property type="entry name" value="NDUFA12"/>
    <property type="match status" value="1"/>
</dbReference>
<dbReference type="InterPro" id="IPR007763">
    <property type="entry name" value="NDUFA12"/>
</dbReference>
<dbReference type="AlphaFoldDB" id="A0A168A4F9"/>
<comment type="similarity">
    <text evidence="1">Belongs to the complex I NDUFA12 subunit family.</text>
</comment>
<dbReference type="PANTHER" id="PTHR32470">
    <property type="entry name" value="ADH DEHYDROGENASE [UBIQUINONE] 1 ALPHA SUBCOMPLEX ASSEMBLY FACTOR 2"/>
    <property type="match status" value="1"/>
</dbReference>
<dbReference type="GO" id="GO:0045271">
    <property type="term" value="C:respiratory chain complex I"/>
    <property type="evidence" value="ECO:0007669"/>
    <property type="project" value="InterPro"/>
</dbReference>
<proteinExistence type="inferred from homology"/>
<protein>
    <submittedName>
        <fullName evidence="3">NADH:ubiquinone oxidoreductase, 17.2kDa subunit</fullName>
    </submittedName>
</protein>
<accession>A0A168A4F9</accession>
<dbReference type="Proteomes" id="UP000242877">
    <property type="component" value="Unassembled WGS sequence"/>
</dbReference>
<evidence type="ECO:0000256" key="2">
    <source>
        <dbReference type="SAM" id="MobiDB-lite"/>
    </source>
</evidence>
<evidence type="ECO:0000313" key="3">
    <source>
        <dbReference type="EMBL" id="KZZ93456.1"/>
    </source>
</evidence>
<dbReference type="GO" id="GO:0005739">
    <property type="term" value="C:mitochondrion"/>
    <property type="evidence" value="ECO:0007669"/>
    <property type="project" value="TreeGrafter"/>
</dbReference>
<evidence type="ECO:0000256" key="1">
    <source>
        <dbReference type="ARBA" id="ARBA00007355"/>
    </source>
</evidence>
<dbReference type="VEuPathDB" id="FungiDB:AAP_02248"/>
<keyword evidence="4" id="KW-1185">Reference proteome</keyword>
<feature type="compositionally biased region" description="Low complexity" evidence="2">
    <location>
        <begin position="138"/>
        <end position="153"/>
    </location>
</feature>
<comment type="caution">
    <text evidence="3">The sequence shown here is derived from an EMBL/GenBank/DDBJ whole genome shotgun (WGS) entry which is preliminary data.</text>
</comment>
<dbReference type="EMBL" id="AZGZ01000008">
    <property type="protein sequence ID" value="KZZ93456.1"/>
    <property type="molecule type" value="Genomic_DNA"/>
</dbReference>
<name>A0A168A4F9_9EURO</name>
<dbReference type="PANTHER" id="PTHR32470:SF2">
    <property type="entry name" value="NADH DEHYDROGENASE [UBIQUINONE] 1 ALPHA SUBCOMPLEX ASSEMBLY FACTOR 2"/>
    <property type="match status" value="1"/>
</dbReference>
<dbReference type="InterPro" id="IPR052618">
    <property type="entry name" value="ComplexI_NDUFA12"/>
</dbReference>